<dbReference type="OrthoDB" id="9764248at2"/>
<keyword evidence="6 8" id="KW-0503">Monooxygenase</keyword>
<dbReference type="Proteomes" id="UP000595663">
    <property type="component" value="Chromosome"/>
</dbReference>
<dbReference type="EMBL" id="AP014545">
    <property type="protein sequence ID" value="BBB25119.1"/>
    <property type="molecule type" value="Genomic_DNA"/>
</dbReference>
<dbReference type="KEGG" id="ajp:AMJAP_0520"/>
<dbReference type="InterPro" id="IPR017972">
    <property type="entry name" value="Cyt_P450_CS"/>
</dbReference>
<dbReference type="GO" id="GO:0020037">
    <property type="term" value="F:heme binding"/>
    <property type="evidence" value="ECO:0007669"/>
    <property type="project" value="InterPro"/>
</dbReference>
<keyword evidence="10" id="KW-1185">Reference proteome</keyword>
<keyword evidence="2 7" id="KW-0349">Heme</keyword>
<evidence type="ECO:0000256" key="4">
    <source>
        <dbReference type="ARBA" id="ARBA00023002"/>
    </source>
</evidence>
<dbReference type="GO" id="GO:0016705">
    <property type="term" value="F:oxidoreductase activity, acting on paired donors, with incorporation or reduction of molecular oxygen"/>
    <property type="evidence" value="ECO:0007669"/>
    <property type="project" value="InterPro"/>
</dbReference>
<evidence type="ECO:0000256" key="1">
    <source>
        <dbReference type="ARBA" id="ARBA00010617"/>
    </source>
</evidence>
<dbReference type="PANTHER" id="PTHR24291:SF50">
    <property type="entry name" value="BIFUNCTIONAL ALBAFLAVENONE MONOOXYGENASE_TERPENE SYNTHASE"/>
    <property type="match status" value="1"/>
</dbReference>
<accession>A0A7R6P3C3</accession>
<dbReference type="PRINTS" id="PR00463">
    <property type="entry name" value="EP450I"/>
</dbReference>
<dbReference type="GO" id="GO:0005506">
    <property type="term" value="F:iron ion binding"/>
    <property type="evidence" value="ECO:0007669"/>
    <property type="project" value="InterPro"/>
</dbReference>
<gene>
    <name evidence="9" type="ORF">AMJAP_0520</name>
</gene>
<dbReference type="InterPro" id="IPR036396">
    <property type="entry name" value="Cyt_P450_sf"/>
</dbReference>
<dbReference type="RefSeq" id="WP_019620702.1">
    <property type="nucleotide sequence ID" value="NZ_AP014545.1"/>
</dbReference>
<keyword evidence="5 7" id="KW-0408">Iron</keyword>
<dbReference type="InterPro" id="IPR001128">
    <property type="entry name" value="Cyt_P450"/>
</dbReference>
<dbReference type="SUPFAM" id="SSF48264">
    <property type="entry name" value="Cytochrome P450"/>
    <property type="match status" value="1"/>
</dbReference>
<evidence type="ECO:0000256" key="6">
    <source>
        <dbReference type="ARBA" id="ARBA00023033"/>
    </source>
</evidence>
<sequence length="465" mass="52766">MSLDESLFIPVATPRPKYFGLSPRNILGFRRNMLSVWADKAYRARSLSFKLLNQQYFLCNSPDTVRRVFLDRHDIYDKKSPQMRHALAPLLGDGLFVSDGELWRERRKACSPPFENRYLPGFADIMSGSARTMANDWAMMPEGSCVDVLNEMARLTAQIIGRTVFGDDVSDADAAKVVNGFTVYQHTINQLDYADTFGVPFLRGLYNPFRRKRAAKATAEVHEVIDQIIRRHQQGNKPDQLTLLSVLLDGDSSSSGKGGCPLHAEAARNEAIVMFMAGHETTANALAWAWYLIDGCERSRTKMYAEIDQVLQGRTPTLEDVANLPFTRAVFEETLRLYPPVPLLSRQARDEDEIRGTKIKPGTIMLTLPWLLHRHEKEWDNPDAFYPERFLPGAPRPDKFLYIPFSVGHRVCLGGRFGLTEGILCLATLAQRFRLKLPEDHRVDIECRLTLRPKGGLPMILERRG</sequence>
<protein>
    <submittedName>
        <fullName evidence="9">Cytochrome P450</fullName>
    </submittedName>
</protein>
<name>A0A7R6P3C3_9GAMM</name>
<comment type="similarity">
    <text evidence="1 8">Belongs to the cytochrome P450 family.</text>
</comment>
<dbReference type="InterPro" id="IPR002401">
    <property type="entry name" value="Cyt_P450_E_grp-I"/>
</dbReference>
<dbReference type="InterPro" id="IPR050196">
    <property type="entry name" value="Cytochrome_P450_Monoox"/>
</dbReference>
<comment type="cofactor">
    <cofactor evidence="7">
        <name>heme</name>
        <dbReference type="ChEBI" id="CHEBI:30413"/>
    </cofactor>
</comment>
<evidence type="ECO:0000256" key="7">
    <source>
        <dbReference type="PIRSR" id="PIRSR602401-1"/>
    </source>
</evidence>
<evidence type="ECO:0000313" key="10">
    <source>
        <dbReference type="Proteomes" id="UP000595663"/>
    </source>
</evidence>
<keyword evidence="4 8" id="KW-0560">Oxidoreductase</keyword>
<dbReference type="Pfam" id="PF00067">
    <property type="entry name" value="p450"/>
    <property type="match status" value="1"/>
</dbReference>
<dbReference type="PANTHER" id="PTHR24291">
    <property type="entry name" value="CYTOCHROME P450 FAMILY 4"/>
    <property type="match status" value="1"/>
</dbReference>
<dbReference type="AlphaFoldDB" id="A0A7R6P3C3"/>
<evidence type="ECO:0000256" key="8">
    <source>
        <dbReference type="RuleBase" id="RU000461"/>
    </source>
</evidence>
<feature type="binding site" description="axial binding residue" evidence="7">
    <location>
        <position position="412"/>
    </location>
    <ligand>
        <name>heme</name>
        <dbReference type="ChEBI" id="CHEBI:30413"/>
    </ligand>
    <ligandPart>
        <name>Fe</name>
        <dbReference type="ChEBI" id="CHEBI:18248"/>
    </ligandPart>
</feature>
<evidence type="ECO:0000256" key="5">
    <source>
        <dbReference type="ARBA" id="ARBA00023004"/>
    </source>
</evidence>
<dbReference type="PRINTS" id="PR00385">
    <property type="entry name" value="P450"/>
</dbReference>
<dbReference type="PROSITE" id="PS00086">
    <property type="entry name" value="CYTOCHROME_P450"/>
    <property type="match status" value="1"/>
</dbReference>
<evidence type="ECO:0000313" key="9">
    <source>
        <dbReference type="EMBL" id="BBB25119.1"/>
    </source>
</evidence>
<reference evidence="9 10" key="1">
    <citation type="journal article" date="2008" name="Int. J. Syst. Evol. Microbiol.">
        <title>Amphritea japonica sp. nov. and Amphritea balenae sp. nov., isolated from the sediment adjacent to sperm whale carcasses off Kagoshima, Japan.</title>
        <authorList>
            <person name="Miyazaki M."/>
            <person name="Nogi Y."/>
            <person name="Fujiwara Y."/>
            <person name="Kawato M."/>
            <person name="Nagahama T."/>
            <person name="Kubokawa K."/>
            <person name="Horikoshi K."/>
        </authorList>
    </citation>
    <scope>NUCLEOTIDE SEQUENCE [LARGE SCALE GENOMIC DNA]</scope>
    <source>
        <strain evidence="9 10">ATCC BAA-1530</strain>
    </source>
</reference>
<keyword evidence="3 7" id="KW-0479">Metal-binding</keyword>
<organism evidence="9 10">
    <name type="scientific">Amphritea japonica ATCC BAA-1530</name>
    <dbReference type="NCBI Taxonomy" id="1278309"/>
    <lineage>
        <taxon>Bacteria</taxon>
        <taxon>Pseudomonadati</taxon>
        <taxon>Pseudomonadota</taxon>
        <taxon>Gammaproteobacteria</taxon>
        <taxon>Oceanospirillales</taxon>
        <taxon>Oceanospirillaceae</taxon>
        <taxon>Amphritea</taxon>
    </lineage>
</organism>
<evidence type="ECO:0000256" key="2">
    <source>
        <dbReference type="ARBA" id="ARBA00022617"/>
    </source>
</evidence>
<evidence type="ECO:0000256" key="3">
    <source>
        <dbReference type="ARBA" id="ARBA00022723"/>
    </source>
</evidence>
<dbReference type="Gene3D" id="1.10.630.10">
    <property type="entry name" value="Cytochrome P450"/>
    <property type="match status" value="1"/>
</dbReference>
<proteinExistence type="inferred from homology"/>
<dbReference type="GO" id="GO:0004497">
    <property type="term" value="F:monooxygenase activity"/>
    <property type="evidence" value="ECO:0007669"/>
    <property type="project" value="UniProtKB-KW"/>
</dbReference>